<evidence type="ECO:0000313" key="3">
    <source>
        <dbReference type="Proteomes" id="UP000253934"/>
    </source>
</evidence>
<accession>A0A369KSW9</accession>
<proteinExistence type="predicted"/>
<keyword evidence="3" id="KW-1185">Reference proteome</keyword>
<protein>
    <submittedName>
        <fullName evidence="2">XRE family transcriptional regulator</fullName>
    </submittedName>
</protein>
<organism evidence="2 3">
    <name type="scientific">Spirobacillus cienkowskii</name>
    <dbReference type="NCBI Taxonomy" id="495820"/>
    <lineage>
        <taxon>Bacteria</taxon>
        <taxon>Pseudomonadati</taxon>
        <taxon>Bdellovibrionota</taxon>
        <taxon>Oligoflexia</taxon>
        <taxon>Silvanigrellales</taxon>
        <taxon>Spirobacillus</taxon>
    </lineage>
</organism>
<dbReference type="SMART" id="SM00530">
    <property type="entry name" value="HTH_XRE"/>
    <property type="match status" value="1"/>
</dbReference>
<dbReference type="EMBL" id="QOVW01000039">
    <property type="protein sequence ID" value="RDB36702.1"/>
    <property type="molecule type" value="Genomic_DNA"/>
</dbReference>
<dbReference type="InterPro" id="IPR010982">
    <property type="entry name" value="Lambda_DNA-bd_dom_sf"/>
</dbReference>
<dbReference type="RefSeq" id="WP_338634997.1">
    <property type="nucleotide sequence ID" value="NZ_CP146516.1"/>
</dbReference>
<dbReference type="Pfam" id="PF01381">
    <property type="entry name" value="HTH_3"/>
    <property type="match status" value="1"/>
</dbReference>
<comment type="caution">
    <text evidence="2">The sequence shown here is derived from an EMBL/GenBank/DDBJ whole genome shotgun (WGS) entry which is preliminary data.</text>
</comment>
<reference evidence="2" key="1">
    <citation type="submission" date="2018-04" db="EMBL/GenBank/DDBJ databases">
        <title>Draft genome sequence of the Candidatus Spirobacillus cienkowskii, a pathogen of freshwater Daphnia species, reconstructed from hemolymph metagenomic reads.</title>
        <authorList>
            <person name="Bresciani L."/>
            <person name="Lemos L.N."/>
            <person name="Wale N."/>
            <person name="Lin J.Y."/>
            <person name="Fernandes G.R."/>
            <person name="Duffy M.A."/>
            <person name="Rodrigues J.M."/>
        </authorList>
    </citation>
    <scope>NUCLEOTIDE SEQUENCE [LARGE SCALE GENOMIC DNA]</scope>
    <source>
        <strain evidence="2">Binning01</strain>
    </source>
</reference>
<dbReference type="PROSITE" id="PS50943">
    <property type="entry name" value="HTH_CROC1"/>
    <property type="match status" value="1"/>
</dbReference>
<dbReference type="Proteomes" id="UP000253934">
    <property type="component" value="Unassembled WGS sequence"/>
</dbReference>
<dbReference type="InterPro" id="IPR001387">
    <property type="entry name" value="Cro/C1-type_HTH"/>
</dbReference>
<evidence type="ECO:0000313" key="2">
    <source>
        <dbReference type="EMBL" id="RDB36702.1"/>
    </source>
</evidence>
<gene>
    <name evidence="2" type="ORF">DCC88_03745</name>
</gene>
<name>A0A369KSW9_9BACT</name>
<evidence type="ECO:0000259" key="1">
    <source>
        <dbReference type="PROSITE" id="PS50943"/>
    </source>
</evidence>
<feature type="domain" description="HTH cro/C1-type" evidence="1">
    <location>
        <begin position="45"/>
        <end position="103"/>
    </location>
</feature>
<dbReference type="AlphaFoldDB" id="A0A369KSW9"/>
<dbReference type="Gene3D" id="1.10.260.40">
    <property type="entry name" value="lambda repressor-like DNA-binding domains"/>
    <property type="match status" value="1"/>
</dbReference>
<dbReference type="GO" id="GO:0003677">
    <property type="term" value="F:DNA binding"/>
    <property type="evidence" value="ECO:0007669"/>
    <property type="project" value="InterPro"/>
</dbReference>
<sequence>MENFAKKMTYTGKFVQGEIDKDALKYWEDIGSNFTEIKIKLIELIESWRNENSISINEFCKRIDITPRQYYRIINKETNITILSLVEITKFLGYKLEINFKKLE</sequence>
<dbReference type="SUPFAM" id="SSF47413">
    <property type="entry name" value="lambda repressor-like DNA-binding domains"/>
    <property type="match status" value="1"/>
</dbReference>